<dbReference type="Proteomes" id="UP000241614">
    <property type="component" value="Unassembled WGS sequence"/>
</dbReference>
<name>A0A2T4Y2A8_ENTCL</name>
<gene>
    <name evidence="2" type="ORF">DA103_08060</name>
</gene>
<comment type="caution">
    <text evidence="2">The sequence shown here is derived from an EMBL/GenBank/DDBJ whole genome shotgun (WGS) entry which is preliminary data.</text>
</comment>
<dbReference type="OrthoDB" id="6490254at2"/>
<dbReference type="InterPro" id="IPR021225">
    <property type="entry name" value="Tlde1_dom"/>
</dbReference>
<reference evidence="2 3" key="1">
    <citation type="submission" date="2018-04" db="EMBL/GenBank/DDBJ databases">
        <title>Genome sequencing reveals highly heavy metal resistance and biotechnology application of the novel Enterobacter cloacae amazonensis isolated from wastewater river in Manaus - Amazonas.</title>
        <authorList>
            <person name="Astolfi M.C.T."/>
            <person name="Carvalho E.B.D.S."/>
            <person name="Lacerda L.B."/>
            <person name="Pinto M.V."/>
            <person name="Nogueira V.B."/>
            <person name="Barros A.M."/>
            <person name="Astolfi-Filho S."/>
        </authorList>
    </citation>
    <scope>NUCLEOTIDE SEQUENCE [LARGE SCALE GENOMIC DNA]</scope>
    <source>
        <strain evidence="3">amazonensis</strain>
    </source>
</reference>
<proteinExistence type="predicted"/>
<dbReference type="EMBL" id="PZPP01000009">
    <property type="protein sequence ID" value="PTM36319.1"/>
    <property type="molecule type" value="Genomic_DNA"/>
</dbReference>
<dbReference type="AlphaFoldDB" id="A0A2T4Y2A8"/>
<protein>
    <recommendedName>
        <fullName evidence="1">Tlde1 domain-containing protein</fullName>
    </recommendedName>
</protein>
<dbReference type="Pfam" id="PF10908">
    <property type="entry name" value="Tlde1_dom"/>
    <property type="match status" value="1"/>
</dbReference>
<evidence type="ECO:0000313" key="3">
    <source>
        <dbReference type="Proteomes" id="UP000241614"/>
    </source>
</evidence>
<accession>A0A2T4Y2A8</accession>
<sequence length="173" mass="18988">MALKGTMLLNGADYAPFNLHGVGVFMAHSGQGIYRNNGLCGAVKGSGPIPPGKYWIVDRGTGGFFSGLKAKVQDRWNKVRSGAEFGRDEWFALYKDDWGIDDGTWIDNVYRGLFRLHPGTVSEGCITIAHNSDYALIRNALMSTELIEVPCMRSLMARGWVEVSESGYTSTCP</sequence>
<dbReference type="RefSeq" id="WP_108089964.1">
    <property type="nucleotide sequence ID" value="NZ_PZPP01000009.1"/>
</dbReference>
<evidence type="ECO:0000313" key="2">
    <source>
        <dbReference type="EMBL" id="PTM36319.1"/>
    </source>
</evidence>
<feature type="domain" description="Tlde1" evidence="1">
    <location>
        <begin position="24"/>
        <end position="152"/>
    </location>
</feature>
<organism evidence="2 3">
    <name type="scientific">Enterobacter cloacae</name>
    <dbReference type="NCBI Taxonomy" id="550"/>
    <lineage>
        <taxon>Bacteria</taxon>
        <taxon>Pseudomonadati</taxon>
        <taxon>Pseudomonadota</taxon>
        <taxon>Gammaproteobacteria</taxon>
        <taxon>Enterobacterales</taxon>
        <taxon>Enterobacteriaceae</taxon>
        <taxon>Enterobacter</taxon>
        <taxon>Enterobacter cloacae complex</taxon>
    </lineage>
</organism>
<evidence type="ECO:0000259" key="1">
    <source>
        <dbReference type="Pfam" id="PF10908"/>
    </source>
</evidence>